<evidence type="ECO:0000256" key="4">
    <source>
        <dbReference type="ARBA" id="ARBA00022723"/>
    </source>
</evidence>
<dbReference type="PANTHER" id="PTHR33577">
    <property type="entry name" value="STERIGMATOCYSTIN BIOSYNTHESIS PEROXIDASE STCC-RELATED"/>
    <property type="match status" value="1"/>
</dbReference>
<feature type="domain" description="Heme haloperoxidase family profile" evidence="9">
    <location>
        <begin position="76"/>
        <end position="332"/>
    </location>
</feature>
<keyword evidence="6" id="KW-0408">Iron</keyword>
<protein>
    <recommendedName>
        <fullName evidence="9">Heme haloperoxidase family profile domain-containing protein</fullName>
    </recommendedName>
</protein>
<keyword evidence="11" id="KW-1185">Reference proteome</keyword>
<accession>A0A1X7RE32</accession>
<evidence type="ECO:0000256" key="8">
    <source>
        <dbReference type="SAM" id="SignalP"/>
    </source>
</evidence>
<dbReference type="GO" id="GO:0046872">
    <property type="term" value="F:metal ion binding"/>
    <property type="evidence" value="ECO:0007669"/>
    <property type="project" value="UniProtKB-KW"/>
</dbReference>
<dbReference type="Pfam" id="PF01328">
    <property type="entry name" value="Peroxidase_2"/>
    <property type="match status" value="1"/>
</dbReference>
<evidence type="ECO:0000313" key="11">
    <source>
        <dbReference type="Proteomes" id="UP000215127"/>
    </source>
</evidence>
<dbReference type="GO" id="GO:0004601">
    <property type="term" value="F:peroxidase activity"/>
    <property type="evidence" value="ECO:0007669"/>
    <property type="project" value="UniProtKB-KW"/>
</dbReference>
<reference evidence="10 11" key="1">
    <citation type="submission" date="2016-06" db="EMBL/GenBank/DDBJ databases">
        <authorList>
            <person name="Kjaerup R.B."/>
            <person name="Dalgaard T.S."/>
            <person name="Juul-Madsen H.R."/>
        </authorList>
    </citation>
    <scope>NUCLEOTIDE SEQUENCE [LARGE SCALE GENOMIC DNA]</scope>
</reference>
<feature type="chain" id="PRO_5012055796" description="Heme haloperoxidase family profile domain-containing protein" evidence="8">
    <location>
        <begin position="16"/>
        <end position="455"/>
    </location>
</feature>
<evidence type="ECO:0000256" key="2">
    <source>
        <dbReference type="ARBA" id="ARBA00022559"/>
    </source>
</evidence>
<dbReference type="InterPro" id="IPR036851">
    <property type="entry name" value="Chloroperoxidase-like_sf"/>
</dbReference>
<keyword evidence="4" id="KW-0479">Metal-binding</keyword>
<dbReference type="InterPro" id="IPR000028">
    <property type="entry name" value="Chloroperoxidase"/>
</dbReference>
<evidence type="ECO:0000256" key="6">
    <source>
        <dbReference type="ARBA" id="ARBA00023004"/>
    </source>
</evidence>
<keyword evidence="8" id="KW-0732">Signal</keyword>
<keyword evidence="5" id="KW-0560">Oxidoreductase</keyword>
<dbReference type="PROSITE" id="PS51405">
    <property type="entry name" value="HEME_HALOPEROXIDASE"/>
    <property type="match status" value="1"/>
</dbReference>
<dbReference type="SUPFAM" id="SSF47571">
    <property type="entry name" value="Cloroperoxidase"/>
    <property type="match status" value="1"/>
</dbReference>
<evidence type="ECO:0000256" key="7">
    <source>
        <dbReference type="ARBA" id="ARBA00025795"/>
    </source>
</evidence>
<comment type="cofactor">
    <cofactor evidence="1">
        <name>heme b</name>
        <dbReference type="ChEBI" id="CHEBI:60344"/>
    </cofactor>
</comment>
<keyword evidence="2" id="KW-0575">Peroxidase</keyword>
<organism evidence="10 11">
    <name type="scientific">Zymoseptoria tritici (strain ST99CH_3D7)</name>
    <dbReference type="NCBI Taxonomy" id="1276538"/>
    <lineage>
        <taxon>Eukaryota</taxon>
        <taxon>Fungi</taxon>
        <taxon>Dikarya</taxon>
        <taxon>Ascomycota</taxon>
        <taxon>Pezizomycotina</taxon>
        <taxon>Dothideomycetes</taxon>
        <taxon>Dothideomycetidae</taxon>
        <taxon>Mycosphaerellales</taxon>
        <taxon>Mycosphaerellaceae</taxon>
        <taxon>Zymoseptoria</taxon>
    </lineage>
</organism>
<evidence type="ECO:0000256" key="3">
    <source>
        <dbReference type="ARBA" id="ARBA00022617"/>
    </source>
</evidence>
<evidence type="ECO:0000256" key="5">
    <source>
        <dbReference type="ARBA" id="ARBA00023002"/>
    </source>
</evidence>
<evidence type="ECO:0000313" key="10">
    <source>
        <dbReference type="EMBL" id="SMQ45679.1"/>
    </source>
</evidence>
<sequence length="455" mass="49098">MKASLILASALGVAAFPGLRSGGVPLEIRALLDNPKNHALEKRQQDALRTSKAESNCGTRLCPTFDEEDQAVSVSGEYQYIAPGLKDIRGPCPGLNAAANHGYLPRNGIQNIEQTVSGLGALYNLGPRITAVLAAYAVITEGNPVEGVWSIGGPLPQDLLTNPLLGTGQGLSFSHNSRGDAYLNNGDAHSLNITRFKQVYDIAVADGSDRYTLDKFRAKFEEAQDESIANNPYYFTGLFSTVVVVPAAYNFVINLMSNHSAAEPAGYLDKKNIKSFFGVKGESGNLVWKRGQEQVLENWVNMTKIRNFSTDLIFPQYRRPSYAPYEAEDVVGDVALGYLAYPRTLKFGGNTGTPNSFTGVNVANLTGGVYDATTLFQGNNFACFAFQLLEQGIPDFASKALNALDPVTSLVNKYIGPVIGGLSCPQLGQFDNGVFDKYPGRNYNPTGPATNYKMA</sequence>
<dbReference type="PANTHER" id="PTHR33577:SF1">
    <property type="entry name" value="HEME HALOPEROXIDASE FAMILY PROFILE DOMAIN-CONTAINING PROTEIN"/>
    <property type="match status" value="1"/>
</dbReference>
<name>A0A1X7RE32_ZYMT9</name>
<comment type="similarity">
    <text evidence="7">Belongs to the chloroperoxidase family.</text>
</comment>
<evidence type="ECO:0000256" key="1">
    <source>
        <dbReference type="ARBA" id="ARBA00001970"/>
    </source>
</evidence>
<dbReference type="Proteomes" id="UP000215127">
    <property type="component" value="Chromosome 1"/>
</dbReference>
<evidence type="ECO:0000259" key="9">
    <source>
        <dbReference type="PROSITE" id="PS51405"/>
    </source>
</evidence>
<keyword evidence="3" id="KW-0349">Heme</keyword>
<feature type="signal peptide" evidence="8">
    <location>
        <begin position="1"/>
        <end position="15"/>
    </location>
</feature>
<gene>
    <name evidence="10" type="ORF">ZT3D7_G824</name>
</gene>
<proteinExistence type="inferred from homology"/>
<dbReference type="AlphaFoldDB" id="A0A1X7RE32"/>
<dbReference type="Gene3D" id="1.10.489.10">
    <property type="entry name" value="Chloroperoxidase-like"/>
    <property type="match status" value="1"/>
</dbReference>
<dbReference type="EMBL" id="LT853692">
    <property type="protein sequence ID" value="SMQ45679.1"/>
    <property type="molecule type" value="Genomic_DNA"/>
</dbReference>